<evidence type="ECO:0000313" key="5">
    <source>
        <dbReference type="EMBL" id="KAH9322876.1"/>
    </source>
</evidence>
<evidence type="ECO:0008006" key="7">
    <source>
        <dbReference type="Google" id="ProtNLM"/>
    </source>
</evidence>
<sequence length="159" mass="18719">METQKRPNNLAVIWREIQGANNWEGLLDPINPILKKEILKYGEFAELCYDYFDCNTYSKNYGCCKYGRTKLFEQENAPSYGYEITKYIYASPQAHLPRYFLRALAPVTWSGEFTWMGFIAVAKEEEVERLGRRDIVVTWRGSEISLEWIQDLRDWLVPA</sequence>
<organism evidence="5 6">
    <name type="scientific">Taxus chinensis</name>
    <name type="common">Chinese yew</name>
    <name type="synonym">Taxus wallichiana var. chinensis</name>
    <dbReference type="NCBI Taxonomy" id="29808"/>
    <lineage>
        <taxon>Eukaryota</taxon>
        <taxon>Viridiplantae</taxon>
        <taxon>Streptophyta</taxon>
        <taxon>Embryophyta</taxon>
        <taxon>Tracheophyta</taxon>
        <taxon>Spermatophyta</taxon>
        <taxon>Pinopsida</taxon>
        <taxon>Pinidae</taxon>
        <taxon>Conifers II</taxon>
        <taxon>Cupressales</taxon>
        <taxon>Taxaceae</taxon>
        <taxon>Taxus</taxon>
    </lineage>
</organism>
<feature type="non-terminal residue" evidence="5">
    <location>
        <position position="159"/>
    </location>
</feature>
<accession>A0AA38GGT6</accession>
<comment type="similarity">
    <text evidence="1">Belongs to the AB hydrolase superfamily. Lipase family.</text>
</comment>
<keyword evidence="4" id="KW-0443">Lipid metabolism</keyword>
<keyword evidence="3" id="KW-0442">Lipid degradation</keyword>
<keyword evidence="6" id="KW-1185">Reference proteome</keyword>
<keyword evidence="2" id="KW-0378">Hydrolase</keyword>
<dbReference type="PANTHER" id="PTHR31403">
    <property type="entry name" value="PHOSPHOLIPASE A1-IBETA2, CHLOROPLASTIC"/>
    <property type="match status" value="1"/>
</dbReference>
<evidence type="ECO:0000313" key="6">
    <source>
        <dbReference type="Proteomes" id="UP000824469"/>
    </source>
</evidence>
<dbReference type="InterPro" id="IPR029058">
    <property type="entry name" value="AB_hydrolase_fold"/>
</dbReference>
<reference evidence="5 6" key="1">
    <citation type="journal article" date="2021" name="Nat. Plants">
        <title>The Taxus genome provides insights into paclitaxel biosynthesis.</title>
        <authorList>
            <person name="Xiong X."/>
            <person name="Gou J."/>
            <person name="Liao Q."/>
            <person name="Li Y."/>
            <person name="Zhou Q."/>
            <person name="Bi G."/>
            <person name="Li C."/>
            <person name="Du R."/>
            <person name="Wang X."/>
            <person name="Sun T."/>
            <person name="Guo L."/>
            <person name="Liang H."/>
            <person name="Lu P."/>
            <person name="Wu Y."/>
            <person name="Zhang Z."/>
            <person name="Ro D.K."/>
            <person name="Shang Y."/>
            <person name="Huang S."/>
            <person name="Yan J."/>
        </authorList>
    </citation>
    <scope>NUCLEOTIDE SEQUENCE [LARGE SCALE GENOMIC DNA]</scope>
    <source>
        <strain evidence="5">Ta-2019</strain>
    </source>
</reference>
<dbReference type="AlphaFoldDB" id="A0AA38GGT6"/>
<proteinExistence type="inferred from homology"/>
<protein>
    <recommendedName>
        <fullName evidence="7">Phospholipase A1</fullName>
    </recommendedName>
</protein>
<comment type="caution">
    <text evidence="5">The sequence shown here is derived from an EMBL/GenBank/DDBJ whole genome shotgun (WGS) entry which is preliminary data.</text>
</comment>
<dbReference type="GO" id="GO:0004620">
    <property type="term" value="F:phospholipase activity"/>
    <property type="evidence" value="ECO:0007669"/>
    <property type="project" value="TreeGrafter"/>
</dbReference>
<dbReference type="GO" id="GO:0016042">
    <property type="term" value="P:lipid catabolic process"/>
    <property type="evidence" value="ECO:0007669"/>
    <property type="project" value="UniProtKB-KW"/>
</dbReference>
<gene>
    <name evidence="5" type="ORF">KI387_017515</name>
</gene>
<evidence type="ECO:0000256" key="3">
    <source>
        <dbReference type="ARBA" id="ARBA00022963"/>
    </source>
</evidence>
<name>A0AA38GGT6_TAXCH</name>
<evidence type="ECO:0000256" key="4">
    <source>
        <dbReference type="ARBA" id="ARBA00023098"/>
    </source>
</evidence>
<dbReference type="PANTHER" id="PTHR31403:SF7">
    <property type="entry name" value="PHOSPHOLIPASE A1-IGAMMA3, CHLOROPLASTIC"/>
    <property type="match status" value="1"/>
</dbReference>
<dbReference type="EMBL" id="JAHRHJ020000003">
    <property type="protein sequence ID" value="KAH9322876.1"/>
    <property type="molecule type" value="Genomic_DNA"/>
</dbReference>
<dbReference type="OMA" id="LVHKNAK"/>
<evidence type="ECO:0000256" key="2">
    <source>
        <dbReference type="ARBA" id="ARBA00022801"/>
    </source>
</evidence>
<dbReference type="Proteomes" id="UP000824469">
    <property type="component" value="Unassembled WGS sequence"/>
</dbReference>
<evidence type="ECO:0000256" key="1">
    <source>
        <dbReference type="ARBA" id="ARBA00010701"/>
    </source>
</evidence>
<dbReference type="Gene3D" id="3.40.50.1820">
    <property type="entry name" value="alpha/beta hydrolase"/>
    <property type="match status" value="1"/>
</dbReference>